<organism evidence="1 2">
    <name type="scientific">Armillaria ostoyae</name>
    <name type="common">Armillaria root rot fungus</name>
    <dbReference type="NCBI Taxonomy" id="47428"/>
    <lineage>
        <taxon>Eukaryota</taxon>
        <taxon>Fungi</taxon>
        <taxon>Dikarya</taxon>
        <taxon>Basidiomycota</taxon>
        <taxon>Agaricomycotina</taxon>
        <taxon>Agaricomycetes</taxon>
        <taxon>Agaricomycetidae</taxon>
        <taxon>Agaricales</taxon>
        <taxon>Marasmiineae</taxon>
        <taxon>Physalacriaceae</taxon>
        <taxon>Armillaria</taxon>
    </lineage>
</organism>
<protein>
    <submittedName>
        <fullName evidence="1">Uncharacterized protein</fullName>
    </submittedName>
</protein>
<dbReference type="EMBL" id="FUEG01000016">
    <property type="protein sequence ID" value="SJL12015.1"/>
    <property type="molecule type" value="Genomic_DNA"/>
</dbReference>
<name>A0A284RTJ4_ARMOS</name>
<sequence length="71" mass="8321">MRFFLHYMCHCTSSHFQTVTVSAYRTSMIFYLRPSYYQVPRITSFARTVYQAMLFSLLCDPSVVPIFDGCS</sequence>
<keyword evidence="2" id="KW-1185">Reference proteome</keyword>
<evidence type="ECO:0000313" key="2">
    <source>
        <dbReference type="Proteomes" id="UP000219338"/>
    </source>
</evidence>
<dbReference type="Proteomes" id="UP000219338">
    <property type="component" value="Unassembled WGS sequence"/>
</dbReference>
<evidence type="ECO:0000313" key="1">
    <source>
        <dbReference type="EMBL" id="SJL12015.1"/>
    </source>
</evidence>
<reference evidence="2" key="1">
    <citation type="journal article" date="2017" name="Nat. Ecol. Evol.">
        <title>Genome expansion and lineage-specific genetic innovations in the forest pathogenic fungi Armillaria.</title>
        <authorList>
            <person name="Sipos G."/>
            <person name="Prasanna A.N."/>
            <person name="Walter M.C."/>
            <person name="O'Connor E."/>
            <person name="Balint B."/>
            <person name="Krizsan K."/>
            <person name="Kiss B."/>
            <person name="Hess J."/>
            <person name="Varga T."/>
            <person name="Slot J."/>
            <person name="Riley R."/>
            <person name="Boka B."/>
            <person name="Rigling D."/>
            <person name="Barry K."/>
            <person name="Lee J."/>
            <person name="Mihaltcheva S."/>
            <person name="LaButti K."/>
            <person name="Lipzen A."/>
            <person name="Waldron R."/>
            <person name="Moloney N.M."/>
            <person name="Sperisen C."/>
            <person name="Kredics L."/>
            <person name="Vagvoelgyi C."/>
            <person name="Patrignani A."/>
            <person name="Fitzpatrick D."/>
            <person name="Nagy I."/>
            <person name="Doyle S."/>
            <person name="Anderson J.B."/>
            <person name="Grigoriev I.V."/>
            <person name="Gueldener U."/>
            <person name="Muensterkoetter M."/>
            <person name="Nagy L.G."/>
        </authorList>
    </citation>
    <scope>NUCLEOTIDE SEQUENCE [LARGE SCALE GENOMIC DNA]</scope>
    <source>
        <strain evidence="2">C18/9</strain>
    </source>
</reference>
<accession>A0A284RTJ4</accession>
<dbReference type="AlphaFoldDB" id="A0A284RTJ4"/>
<gene>
    <name evidence="1" type="ORF">ARMOST_15432</name>
</gene>
<proteinExistence type="predicted"/>